<dbReference type="PATRIC" id="fig|507626.3.peg.2779"/>
<dbReference type="EMBL" id="CP014226">
    <property type="protein sequence ID" value="AMD01836.1"/>
    <property type="molecule type" value="Genomic_DNA"/>
</dbReference>
<dbReference type="STRING" id="507626.LOKO_02784"/>
<evidence type="ECO:0000256" key="2">
    <source>
        <dbReference type="ARBA" id="ARBA00022692"/>
    </source>
</evidence>
<gene>
    <name evidence="5" type="ORF">LOKO_02784</name>
</gene>
<dbReference type="InterPro" id="IPR007941">
    <property type="entry name" value="DUF726"/>
</dbReference>
<reference evidence="5 6" key="2">
    <citation type="submission" date="2016-02" db="EMBL/GenBank/DDBJ databases">
        <authorList>
            <person name="Wen L."/>
            <person name="He K."/>
            <person name="Yang H."/>
        </authorList>
    </citation>
    <scope>NUCLEOTIDE SEQUENCE [LARGE SCALE GENOMIC DNA]</scope>
    <source>
        <strain evidence="5 6">AGD 8-3</strain>
    </source>
</reference>
<keyword evidence="6" id="KW-1185">Reference proteome</keyword>
<protein>
    <submittedName>
        <fullName evidence="5">Uncharacterized protein</fullName>
    </submittedName>
</protein>
<dbReference type="AlphaFoldDB" id="A0A125R0E9"/>
<evidence type="ECO:0000256" key="3">
    <source>
        <dbReference type="ARBA" id="ARBA00022989"/>
    </source>
</evidence>
<proteinExistence type="predicted"/>
<name>A0A125R0E9_9GAMM</name>
<comment type="subcellular location">
    <subcellularLocation>
        <location evidence="1">Membrane</location>
        <topology evidence="1">Multi-pass membrane protein</topology>
    </subcellularLocation>
</comment>
<dbReference type="KEGG" id="hco:LOKO_02784"/>
<evidence type="ECO:0000313" key="5">
    <source>
        <dbReference type="EMBL" id="AMD01836.1"/>
    </source>
</evidence>
<keyword evidence="4" id="KW-0472">Membrane</keyword>
<sequence>MGGAVGNDSEVDWTTAASATSEGIYNCYSEQDGVLKWLYRMANAGLSTPAGLVPVPHGVEGVVNSDFSNLIGGHNEWKANLGAVLDRLDLGRDTLLEASTVSAAMEAEEK</sequence>
<dbReference type="GO" id="GO:0016020">
    <property type="term" value="C:membrane"/>
    <property type="evidence" value="ECO:0007669"/>
    <property type="project" value="UniProtKB-SubCell"/>
</dbReference>
<dbReference type="Pfam" id="PF05277">
    <property type="entry name" value="DUF726"/>
    <property type="match status" value="1"/>
</dbReference>
<organism evidence="5 6">
    <name type="scientific">Halomonas chromatireducens</name>
    <dbReference type="NCBI Taxonomy" id="507626"/>
    <lineage>
        <taxon>Bacteria</taxon>
        <taxon>Pseudomonadati</taxon>
        <taxon>Pseudomonadota</taxon>
        <taxon>Gammaproteobacteria</taxon>
        <taxon>Oceanospirillales</taxon>
        <taxon>Halomonadaceae</taxon>
        <taxon>Halomonas</taxon>
    </lineage>
</organism>
<dbReference type="PANTHER" id="PTHR17920:SF3">
    <property type="entry name" value="TRANSMEMBRANE AND COILED-COIL DOMAIN-CONTAINING PROTEIN 4"/>
    <property type="match status" value="1"/>
</dbReference>
<dbReference type="Proteomes" id="UP000063387">
    <property type="component" value="Chromosome"/>
</dbReference>
<dbReference type="PANTHER" id="PTHR17920">
    <property type="entry name" value="TRANSMEMBRANE AND COILED-COIL DOMAIN-CONTAINING PROTEIN 4 TMCO4"/>
    <property type="match status" value="1"/>
</dbReference>
<evidence type="ECO:0000256" key="1">
    <source>
        <dbReference type="ARBA" id="ARBA00004141"/>
    </source>
</evidence>
<reference evidence="5 6" key="1">
    <citation type="journal article" date="2016" name="Genome Announc.">
        <title>Draft Genome Sequence of 'Halomonas chromatireducens' Strain AGD 8-3, a Haloalkaliphilic Chromate- and Selenite-Reducing Gammaproteobacterium.</title>
        <authorList>
            <person name="Sharko F.S."/>
            <person name="Shapovalova A.A."/>
            <person name="Tsygankova S.V."/>
            <person name="Komova A.V."/>
            <person name="Boulygina E.S."/>
            <person name="Teslyuk A.B."/>
            <person name="Gotovtsev P.M."/>
            <person name="Namsaraev Z.B."/>
            <person name="Khijniak T.V."/>
            <person name="Nedoluzhko A.V."/>
            <person name="Vasilov R.G."/>
        </authorList>
    </citation>
    <scope>NUCLEOTIDE SEQUENCE [LARGE SCALE GENOMIC DNA]</scope>
    <source>
        <strain evidence="5 6">AGD 8-3</strain>
    </source>
</reference>
<evidence type="ECO:0000313" key="6">
    <source>
        <dbReference type="Proteomes" id="UP000063387"/>
    </source>
</evidence>
<keyword evidence="2" id="KW-0812">Transmembrane</keyword>
<evidence type="ECO:0000256" key="4">
    <source>
        <dbReference type="ARBA" id="ARBA00023136"/>
    </source>
</evidence>
<keyword evidence="3" id="KW-1133">Transmembrane helix</keyword>
<accession>A0A125R0E9</accession>